<dbReference type="Pfam" id="PF10727">
    <property type="entry name" value="Rossmann-like"/>
    <property type="match status" value="1"/>
</dbReference>
<dbReference type="InterPro" id="IPR037108">
    <property type="entry name" value="TM1727-like_C_sf"/>
</dbReference>
<accession>A0A4P8IIP1</accession>
<feature type="domain" description="Putative oxidoreductase/dehydrogenase Rossmann-like" evidence="1">
    <location>
        <begin position="2"/>
        <end position="115"/>
    </location>
</feature>
<evidence type="ECO:0000313" key="3">
    <source>
        <dbReference type="EMBL" id="QCP36745.1"/>
    </source>
</evidence>
<reference evidence="3 4" key="1">
    <citation type="submission" date="2019-05" db="EMBL/GenBank/DDBJ databases">
        <title>Complete genome sequencing of Anaerostipes rhamnosivorans.</title>
        <authorList>
            <person name="Bui T.P.N."/>
            <person name="de Vos W.M."/>
        </authorList>
    </citation>
    <scope>NUCLEOTIDE SEQUENCE [LARGE SCALE GENOMIC DNA]</scope>
    <source>
        <strain evidence="3 4">1y2</strain>
    </source>
</reference>
<dbReference type="Gene3D" id="3.40.50.720">
    <property type="entry name" value="NAD(P)-binding Rossmann-like Domain"/>
    <property type="match status" value="1"/>
</dbReference>
<dbReference type="AlphaFoldDB" id="A0A4P8IIP1"/>
<dbReference type="PANTHER" id="PTHR40459">
    <property type="entry name" value="CONSERVED HYPOTHETICAL ALANINE AND LEUCINE RICH PROTEIN"/>
    <property type="match status" value="1"/>
</dbReference>
<dbReference type="Proteomes" id="UP000298653">
    <property type="component" value="Chromosome"/>
</dbReference>
<dbReference type="SUPFAM" id="SSF51735">
    <property type="entry name" value="NAD(P)-binding Rossmann-fold domains"/>
    <property type="match status" value="1"/>
</dbReference>
<dbReference type="KEGG" id="arf:AR1Y2_3291"/>
<dbReference type="OrthoDB" id="9810755at2"/>
<dbReference type="InterPro" id="IPR036291">
    <property type="entry name" value="NAD(P)-bd_dom_sf"/>
</dbReference>
<dbReference type="GO" id="GO:0008677">
    <property type="term" value="F:2-dehydropantoate 2-reductase activity"/>
    <property type="evidence" value="ECO:0007669"/>
    <property type="project" value="UniProtKB-EC"/>
</dbReference>
<dbReference type="InterPro" id="IPR019665">
    <property type="entry name" value="OxRdtase/DH_put_Rossmann_dom"/>
</dbReference>
<dbReference type="RefSeq" id="WP_137329923.1">
    <property type="nucleotide sequence ID" value="NZ_CP040058.1"/>
</dbReference>
<dbReference type="EC" id="1.1.1.169" evidence="3"/>
<organism evidence="3 4">
    <name type="scientific">Anaerostipes rhamnosivorans</name>
    <dbReference type="NCBI Taxonomy" id="1229621"/>
    <lineage>
        <taxon>Bacteria</taxon>
        <taxon>Bacillati</taxon>
        <taxon>Bacillota</taxon>
        <taxon>Clostridia</taxon>
        <taxon>Lachnospirales</taxon>
        <taxon>Lachnospiraceae</taxon>
        <taxon>Anaerostipes</taxon>
    </lineage>
</organism>
<feature type="domain" description="DUF2520" evidence="2">
    <location>
        <begin position="133"/>
        <end position="256"/>
    </location>
</feature>
<evidence type="ECO:0000313" key="4">
    <source>
        <dbReference type="Proteomes" id="UP000298653"/>
    </source>
</evidence>
<dbReference type="Gene3D" id="1.10.1040.20">
    <property type="entry name" value="ProC-like, C-terminal domain"/>
    <property type="match status" value="1"/>
</dbReference>
<evidence type="ECO:0000259" key="2">
    <source>
        <dbReference type="Pfam" id="PF10728"/>
    </source>
</evidence>
<name>A0A4P8IIP1_9FIRM</name>
<dbReference type="SUPFAM" id="SSF48179">
    <property type="entry name" value="6-phosphogluconate dehydrogenase C-terminal domain-like"/>
    <property type="match status" value="1"/>
</dbReference>
<keyword evidence="4" id="KW-1185">Reference proteome</keyword>
<dbReference type="EMBL" id="CP040058">
    <property type="protein sequence ID" value="QCP36745.1"/>
    <property type="molecule type" value="Genomic_DNA"/>
</dbReference>
<dbReference type="InterPro" id="IPR008927">
    <property type="entry name" value="6-PGluconate_DH-like_C_sf"/>
</dbReference>
<evidence type="ECO:0000259" key="1">
    <source>
        <dbReference type="Pfam" id="PF10727"/>
    </source>
</evidence>
<dbReference type="PANTHER" id="PTHR40459:SF1">
    <property type="entry name" value="CONSERVED HYPOTHETICAL ALANINE AND LEUCINE RICH PROTEIN"/>
    <property type="match status" value="1"/>
</dbReference>
<proteinExistence type="predicted"/>
<dbReference type="InterPro" id="IPR018931">
    <property type="entry name" value="DUF2520"/>
</dbReference>
<protein>
    <submittedName>
        <fullName evidence="3">Ketopantoate reductase PanG</fullName>
        <ecNumber evidence="3">1.1.1.169</ecNumber>
    </submittedName>
</protein>
<dbReference type="Pfam" id="PF10728">
    <property type="entry name" value="DUF2520"/>
    <property type="match status" value="1"/>
</dbReference>
<keyword evidence="3" id="KW-0560">Oxidoreductase</keyword>
<gene>
    <name evidence="3" type="ORF">AR1Y2_3291</name>
</gene>
<sequence>MKAGFIGAGKAGCSLGRYFVHFGIPVVGYLSRSGESARQAAKETGTIHFDTFDKLLSMCDVLFITVPDSQIAGVWEQLRTFPVREKFICHCSGSLSSAIFSEITEAGAYGYSIHPMFPFNSKTTSYEELSKALFTLEGEQAHKDQMLSFLSPLPNRIVEIQAEKKVRYHAAAVMASNQMAALMNQALNLLQDCGFTPQEGLAALAPLVRQNLENILDSGPKEALTGPVERNDVSTVTRHLGALSGEEKEIYVPLCRELVRIAKDRHPSRSYEHMERILEEEH</sequence>